<comment type="pathway">
    <text evidence="2 9">Cofactor biosynthesis; adenosylcobalamin biosynthesis.</text>
</comment>
<comment type="caution">
    <text evidence="10">The sequence shown here is derived from an EMBL/GenBank/DDBJ whole genome shotgun (WGS) entry which is preliminary data.</text>
</comment>
<gene>
    <name evidence="9" type="primary">cobD</name>
    <name evidence="10" type="ORF">GCM10023224_39150</name>
</gene>
<dbReference type="HAMAP" id="MF_00024">
    <property type="entry name" value="CobD_CbiB"/>
    <property type="match status" value="1"/>
</dbReference>
<evidence type="ECO:0000313" key="10">
    <source>
        <dbReference type="EMBL" id="GAA4950897.1"/>
    </source>
</evidence>
<evidence type="ECO:0000256" key="1">
    <source>
        <dbReference type="ARBA" id="ARBA00004651"/>
    </source>
</evidence>
<evidence type="ECO:0000256" key="7">
    <source>
        <dbReference type="ARBA" id="ARBA00022989"/>
    </source>
</evidence>
<dbReference type="NCBIfam" id="NF002276">
    <property type="entry name" value="PRK01209.1-4"/>
    <property type="match status" value="1"/>
</dbReference>
<comment type="similarity">
    <text evidence="3 9">Belongs to the CobD/CbiB family.</text>
</comment>
<evidence type="ECO:0000256" key="2">
    <source>
        <dbReference type="ARBA" id="ARBA00004953"/>
    </source>
</evidence>
<dbReference type="Pfam" id="PF03186">
    <property type="entry name" value="CobD_Cbib"/>
    <property type="match status" value="1"/>
</dbReference>
<keyword evidence="11" id="KW-1185">Reference proteome</keyword>
<dbReference type="Proteomes" id="UP001499993">
    <property type="component" value="Unassembled WGS sequence"/>
</dbReference>
<evidence type="ECO:0000313" key="11">
    <source>
        <dbReference type="Proteomes" id="UP001499993"/>
    </source>
</evidence>
<dbReference type="RefSeq" id="WP_345558038.1">
    <property type="nucleotide sequence ID" value="NZ_BAABIK010000024.1"/>
</dbReference>
<evidence type="ECO:0000256" key="9">
    <source>
        <dbReference type="HAMAP-Rule" id="MF_00024"/>
    </source>
</evidence>
<keyword evidence="6 9" id="KW-0812">Transmembrane</keyword>
<keyword evidence="8 9" id="KW-0472">Membrane</keyword>
<protein>
    <recommendedName>
        <fullName evidence="9">Cobalamin biosynthesis protein CobD</fullName>
    </recommendedName>
</protein>
<keyword evidence="7 9" id="KW-1133">Transmembrane helix</keyword>
<dbReference type="InterPro" id="IPR004485">
    <property type="entry name" value="Cobalamin_biosynth_CobD/CbiB"/>
</dbReference>
<evidence type="ECO:0000256" key="5">
    <source>
        <dbReference type="ARBA" id="ARBA00022573"/>
    </source>
</evidence>
<evidence type="ECO:0000256" key="4">
    <source>
        <dbReference type="ARBA" id="ARBA00022475"/>
    </source>
</evidence>
<dbReference type="NCBIfam" id="TIGR00380">
    <property type="entry name" value="cobal_cbiB"/>
    <property type="match status" value="1"/>
</dbReference>
<dbReference type="PANTHER" id="PTHR34308:SF1">
    <property type="entry name" value="COBALAMIN BIOSYNTHESIS PROTEIN CBIB"/>
    <property type="match status" value="1"/>
</dbReference>
<dbReference type="EMBL" id="BAABIK010000024">
    <property type="protein sequence ID" value="GAA4950897.1"/>
    <property type="molecule type" value="Genomic_DNA"/>
</dbReference>
<keyword evidence="5 9" id="KW-0169">Cobalamin biosynthesis</keyword>
<proteinExistence type="inferred from homology"/>
<accession>A0ABP9GQR8</accession>
<reference evidence="11" key="1">
    <citation type="journal article" date="2019" name="Int. J. Syst. Evol. Microbiol.">
        <title>The Global Catalogue of Microorganisms (GCM) 10K type strain sequencing project: providing services to taxonomists for standard genome sequencing and annotation.</title>
        <authorList>
            <consortium name="The Broad Institute Genomics Platform"/>
            <consortium name="The Broad Institute Genome Sequencing Center for Infectious Disease"/>
            <person name="Wu L."/>
            <person name="Ma J."/>
        </authorList>
    </citation>
    <scope>NUCLEOTIDE SEQUENCE [LARGE SCALE GENOMIC DNA]</scope>
    <source>
        <strain evidence="11">JCM 18123</strain>
    </source>
</reference>
<keyword evidence="4 9" id="KW-1003">Cell membrane</keyword>
<comment type="function">
    <text evidence="9">Converts cobyric acid to cobinamide by the addition of aminopropanol on the F carboxylic group.</text>
</comment>
<dbReference type="PANTHER" id="PTHR34308">
    <property type="entry name" value="COBALAMIN BIOSYNTHESIS PROTEIN CBIB"/>
    <property type="match status" value="1"/>
</dbReference>
<organism evidence="10 11">
    <name type="scientific">Streptomonospora halophila</name>
    <dbReference type="NCBI Taxonomy" id="427369"/>
    <lineage>
        <taxon>Bacteria</taxon>
        <taxon>Bacillati</taxon>
        <taxon>Actinomycetota</taxon>
        <taxon>Actinomycetes</taxon>
        <taxon>Streptosporangiales</taxon>
        <taxon>Nocardiopsidaceae</taxon>
        <taxon>Streptomonospora</taxon>
    </lineage>
</organism>
<comment type="subcellular location">
    <subcellularLocation>
        <location evidence="1 9">Cell membrane</location>
        <topology evidence="1 9">Multi-pass membrane protein</topology>
    </subcellularLocation>
</comment>
<evidence type="ECO:0000256" key="6">
    <source>
        <dbReference type="ARBA" id="ARBA00022692"/>
    </source>
</evidence>
<evidence type="ECO:0000256" key="3">
    <source>
        <dbReference type="ARBA" id="ARBA00006263"/>
    </source>
</evidence>
<sequence>MLCGAVLDRVLPDPRRGHPVAAYGRAAALLERGLYRPSRARGAAFAVLAVAPAAAVGGLVQARTAGAGRAAAVCAATWAVVGGAMLGREAGAVADALEAGDLAEARRRLPGLCGRDPESLDEKGIARAAVESVAENTSDAVVAPLLWGGLLGLPGLLGYRAVNTLDAMVGHRSLRYERFGWAAARLDDVANWAPARLTAALAAAAAPLVGGSPARVLRVGARYGARHPSPNAGHCEAAFAGALDVRLGGRNVYGSRIEDRPELGEGRRPEAADVRRAVRLARAVNGAAAVVAAVSAVVLTERGAARSARAPGPRALPGVRSAAARDLARALARRSRRTGLRRLARTPTGRRP</sequence>
<name>A0ABP9GQR8_9ACTN</name>
<evidence type="ECO:0000256" key="8">
    <source>
        <dbReference type="ARBA" id="ARBA00023136"/>
    </source>
</evidence>